<dbReference type="EMBL" id="QGKV02000297">
    <property type="protein sequence ID" value="KAF3612053.1"/>
    <property type="molecule type" value="Genomic_DNA"/>
</dbReference>
<protein>
    <submittedName>
        <fullName evidence="1">Uncharacterized protein</fullName>
    </submittedName>
</protein>
<comment type="caution">
    <text evidence="1">The sequence shown here is derived from an EMBL/GenBank/DDBJ whole genome shotgun (WGS) entry which is preliminary data.</text>
</comment>
<dbReference type="Proteomes" id="UP000266723">
    <property type="component" value="Unassembled WGS sequence"/>
</dbReference>
<sequence length="196" mass="22339">MYKIYNGVQLKPTFLHCLLWMTVAVWDVRVGKSHALAFNAQKRCECHLIEQVLLPRIWDLSLEKDEEKKAEFKAYTKEQLSKRGCKSHTKPYSNPIFFSSSNSTQHKLLFSSQNITSHNNNPHGHDELPMKQEEPHHHFHNIPPWLISSNPNPNGNNANYFPLASSAANFHHPSPAMSATALLQKAAQMGPKYKDA</sequence>
<name>A0ABQ7F7V3_BRACR</name>
<gene>
    <name evidence="1" type="ORF">DY000_02046093</name>
</gene>
<evidence type="ECO:0000313" key="2">
    <source>
        <dbReference type="Proteomes" id="UP000266723"/>
    </source>
</evidence>
<reference evidence="1 2" key="1">
    <citation type="journal article" date="2020" name="BMC Genomics">
        <title>Intraspecific diversification of the crop wild relative Brassica cretica Lam. using demographic model selection.</title>
        <authorList>
            <person name="Kioukis A."/>
            <person name="Michalopoulou V.A."/>
            <person name="Briers L."/>
            <person name="Pirintsos S."/>
            <person name="Studholme D.J."/>
            <person name="Pavlidis P."/>
            <person name="Sarris P.F."/>
        </authorList>
    </citation>
    <scope>NUCLEOTIDE SEQUENCE [LARGE SCALE GENOMIC DNA]</scope>
    <source>
        <strain evidence="2">cv. PFS-1207/04</strain>
    </source>
</reference>
<organism evidence="1 2">
    <name type="scientific">Brassica cretica</name>
    <name type="common">Mustard</name>
    <dbReference type="NCBI Taxonomy" id="69181"/>
    <lineage>
        <taxon>Eukaryota</taxon>
        <taxon>Viridiplantae</taxon>
        <taxon>Streptophyta</taxon>
        <taxon>Embryophyta</taxon>
        <taxon>Tracheophyta</taxon>
        <taxon>Spermatophyta</taxon>
        <taxon>Magnoliopsida</taxon>
        <taxon>eudicotyledons</taxon>
        <taxon>Gunneridae</taxon>
        <taxon>Pentapetalae</taxon>
        <taxon>rosids</taxon>
        <taxon>malvids</taxon>
        <taxon>Brassicales</taxon>
        <taxon>Brassicaceae</taxon>
        <taxon>Brassiceae</taxon>
        <taxon>Brassica</taxon>
    </lineage>
</organism>
<evidence type="ECO:0000313" key="1">
    <source>
        <dbReference type="EMBL" id="KAF3612053.1"/>
    </source>
</evidence>
<proteinExistence type="predicted"/>
<keyword evidence="2" id="KW-1185">Reference proteome</keyword>
<accession>A0ABQ7F7V3</accession>